<accession>A0A382UJY6</accession>
<evidence type="ECO:0000313" key="3">
    <source>
        <dbReference type="EMBL" id="SVD34584.1"/>
    </source>
</evidence>
<sequence>MFEDLRQAFREAVDNFKDELSRADLPEEANDLLRRMRREAADTRADIARLKKEIPDTARKAEKEKEEGKTCRRREKMAVGIDDSKTAELAREFAEKHEHRHSVLEQKLVVLQEELEMRRSEFADMIEAIKTAEISRDTLTATASRTSARNSIEDVDELFSELDRIVDDIGKEDSRREASRQADNMMKDGGQNAPEEKSESQSIDVDARLEALKHAMDDKD</sequence>
<feature type="compositionally biased region" description="Basic and acidic residues" evidence="2">
    <location>
        <begin position="169"/>
        <end position="180"/>
    </location>
</feature>
<reference evidence="3" key="1">
    <citation type="submission" date="2018-05" db="EMBL/GenBank/DDBJ databases">
        <authorList>
            <person name="Lanie J.A."/>
            <person name="Ng W.-L."/>
            <person name="Kazmierczak K.M."/>
            <person name="Andrzejewski T.M."/>
            <person name="Davidsen T.M."/>
            <person name="Wayne K.J."/>
            <person name="Tettelin H."/>
            <person name="Glass J.I."/>
            <person name="Rusch D."/>
            <person name="Podicherti R."/>
            <person name="Tsui H.-C.T."/>
            <person name="Winkler M.E."/>
        </authorList>
    </citation>
    <scope>NUCLEOTIDE SEQUENCE</scope>
</reference>
<dbReference type="AlphaFoldDB" id="A0A382UJY6"/>
<dbReference type="EMBL" id="UINC01144830">
    <property type="protein sequence ID" value="SVD34584.1"/>
    <property type="molecule type" value="Genomic_DNA"/>
</dbReference>
<protein>
    <recommendedName>
        <fullName evidence="4">PspA/IM30 family protein</fullName>
    </recommendedName>
</protein>
<evidence type="ECO:0000256" key="2">
    <source>
        <dbReference type="SAM" id="MobiDB-lite"/>
    </source>
</evidence>
<feature type="region of interest" description="Disordered" evidence="2">
    <location>
        <begin position="169"/>
        <end position="204"/>
    </location>
</feature>
<feature type="compositionally biased region" description="Basic and acidic residues" evidence="2">
    <location>
        <begin position="194"/>
        <end position="204"/>
    </location>
</feature>
<evidence type="ECO:0008006" key="4">
    <source>
        <dbReference type="Google" id="ProtNLM"/>
    </source>
</evidence>
<name>A0A382UJY6_9ZZZZ</name>
<feature type="coiled-coil region" evidence="1">
    <location>
        <begin position="33"/>
        <end position="67"/>
    </location>
</feature>
<gene>
    <name evidence="3" type="ORF">METZ01_LOCUS387438</name>
</gene>
<organism evidence="3">
    <name type="scientific">marine metagenome</name>
    <dbReference type="NCBI Taxonomy" id="408172"/>
    <lineage>
        <taxon>unclassified sequences</taxon>
        <taxon>metagenomes</taxon>
        <taxon>ecological metagenomes</taxon>
    </lineage>
</organism>
<keyword evidence="1" id="KW-0175">Coiled coil</keyword>
<proteinExistence type="predicted"/>
<evidence type="ECO:0000256" key="1">
    <source>
        <dbReference type="SAM" id="Coils"/>
    </source>
</evidence>